<reference evidence="1" key="1">
    <citation type="journal article" date="2023" name="Mol. Phylogenet. Evol.">
        <title>Genome-scale phylogeny and comparative genomics of the fungal order Sordariales.</title>
        <authorList>
            <person name="Hensen N."/>
            <person name="Bonometti L."/>
            <person name="Westerberg I."/>
            <person name="Brannstrom I.O."/>
            <person name="Guillou S."/>
            <person name="Cros-Aarteil S."/>
            <person name="Calhoun S."/>
            <person name="Haridas S."/>
            <person name="Kuo A."/>
            <person name="Mondo S."/>
            <person name="Pangilinan J."/>
            <person name="Riley R."/>
            <person name="LaButti K."/>
            <person name="Andreopoulos B."/>
            <person name="Lipzen A."/>
            <person name="Chen C."/>
            <person name="Yan M."/>
            <person name="Daum C."/>
            <person name="Ng V."/>
            <person name="Clum A."/>
            <person name="Steindorff A."/>
            <person name="Ohm R.A."/>
            <person name="Martin F."/>
            <person name="Silar P."/>
            <person name="Natvig D.O."/>
            <person name="Lalanne C."/>
            <person name="Gautier V."/>
            <person name="Ament-Velasquez S.L."/>
            <person name="Kruys A."/>
            <person name="Hutchinson M.I."/>
            <person name="Powell A.J."/>
            <person name="Barry K."/>
            <person name="Miller A.N."/>
            <person name="Grigoriev I.V."/>
            <person name="Debuchy R."/>
            <person name="Gladieux P."/>
            <person name="Hiltunen Thoren M."/>
            <person name="Johannesson H."/>
        </authorList>
    </citation>
    <scope>NUCLEOTIDE SEQUENCE</scope>
    <source>
        <strain evidence="1">CBS 123565</strain>
    </source>
</reference>
<organism evidence="1 2">
    <name type="scientific">Trichocladium antarcticum</name>
    <dbReference type="NCBI Taxonomy" id="1450529"/>
    <lineage>
        <taxon>Eukaryota</taxon>
        <taxon>Fungi</taxon>
        <taxon>Dikarya</taxon>
        <taxon>Ascomycota</taxon>
        <taxon>Pezizomycotina</taxon>
        <taxon>Sordariomycetes</taxon>
        <taxon>Sordariomycetidae</taxon>
        <taxon>Sordariales</taxon>
        <taxon>Chaetomiaceae</taxon>
        <taxon>Trichocladium</taxon>
    </lineage>
</organism>
<reference evidence="1" key="2">
    <citation type="submission" date="2023-05" db="EMBL/GenBank/DDBJ databases">
        <authorList>
            <consortium name="Lawrence Berkeley National Laboratory"/>
            <person name="Steindorff A."/>
            <person name="Hensen N."/>
            <person name="Bonometti L."/>
            <person name="Westerberg I."/>
            <person name="Brannstrom I.O."/>
            <person name="Guillou S."/>
            <person name="Cros-Aarteil S."/>
            <person name="Calhoun S."/>
            <person name="Haridas S."/>
            <person name="Kuo A."/>
            <person name="Mondo S."/>
            <person name="Pangilinan J."/>
            <person name="Riley R."/>
            <person name="Labutti K."/>
            <person name="Andreopoulos B."/>
            <person name="Lipzen A."/>
            <person name="Chen C."/>
            <person name="Yanf M."/>
            <person name="Daum C."/>
            <person name="Ng V."/>
            <person name="Clum A."/>
            <person name="Ohm R."/>
            <person name="Martin F."/>
            <person name="Silar P."/>
            <person name="Natvig D."/>
            <person name="Lalanne C."/>
            <person name="Gautier V."/>
            <person name="Ament-Velasquez S.L."/>
            <person name="Kruys A."/>
            <person name="Hutchinson M.I."/>
            <person name="Powell A.J."/>
            <person name="Barry K."/>
            <person name="Miller A.N."/>
            <person name="Grigoriev I.V."/>
            <person name="Debuchy R."/>
            <person name="Gladieux P."/>
            <person name="Thoren M.H."/>
            <person name="Johannesson H."/>
        </authorList>
    </citation>
    <scope>NUCLEOTIDE SEQUENCE</scope>
    <source>
        <strain evidence="1">CBS 123565</strain>
    </source>
</reference>
<sequence length="187" mass="20938">MERKDFPYASEYGLDFCKVNVLDDVRVRAILESFFEWSGLGLYRTFGRAPEHNFLFMNKATTEMQVVVVQLWSSGSRVRFWGGSQLHALNGIAAANGLLEVPSERLEGLGLQPTEVVLERGGLALLDARLAFNIIEGFAITFAFATQEELQTWSKMRIPRQTDRLAQKMAEMGSKHIGVNFAFGKSG</sequence>
<dbReference type="Proteomes" id="UP001304895">
    <property type="component" value="Unassembled WGS sequence"/>
</dbReference>
<accession>A0AAN6ZBF6</accession>
<protein>
    <submittedName>
        <fullName evidence="1">Uncharacterized protein</fullName>
    </submittedName>
</protein>
<evidence type="ECO:0000313" key="1">
    <source>
        <dbReference type="EMBL" id="KAK4132082.1"/>
    </source>
</evidence>
<comment type="caution">
    <text evidence="1">The sequence shown here is derived from an EMBL/GenBank/DDBJ whole genome shotgun (WGS) entry which is preliminary data.</text>
</comment>
<name>A0AAN6ZBF6_9PEZI</name>
<keyword evidence="2" id="KW-1185">Reference proteome</keyword>
<evidence type="ECO:0000313" key="2">
    <source>
        <dbReference type="Proteomes" id="UP001304895"/>
    </source>
</evidence>
<dbReference type="EMBL" id="MU853420">
    <property type="protein sequence ID" value="KAK4132082.1"/>
    <property type="molecule type" value="Genomic_DNA"/>
</dbReference>
<proteinExistence type="predicted"/>
<gene>
    <name evidence="1" type="ORF">BT67DRAFT_444200</name>
</gene>
<dbReference type="AlphaFoldDB" id="A0AAN6ZBF6"/>